<dbReference type="eggNOG" id="ENOG502SG5H">
    <property type="taxonomic scope" value="Eukaryota"/>
</dbReference>
<feature type="compositionally biased region" description="Polar residues" evidence="1">
    <location>
        <begin position="177"/>
        <end position="186"/>
    </location>
</feature>
<dbReference type="InParanoid" id="W2S2D4"/>
<dbReference type="RefSeq" id="XP_008714597.1">
    <property type="nucleotide sequence ID" value="XM_008716375.1"/>
</dbReference>
<dbReference type="VEuPathDB" id="FungiDB:HMPREF1541_02019"/>
<feature type="compositionally biased region" description="Basic and acidic residues" evidence="1">
    <location>
        <begin position="370"/>
        <end position="380"/>
    </location>
</feature>
<feature type="compositionally biased region" description="Basic and acidic residues" evidence="1">
    <location>
        <begin position="332"/>
        <end position="343"/>
    </location>
</feature>
<feature type="compositionally biased region" description="Basic and acidic residues" evidence="1">
    <location>
        <begin position="236"/>
        <end position="256"/>
    </location>
</feature>
<feature type="compositionally biased region" description="Polar residues" evidence="1">
    <location>
        <begin position="351"/>
        <end position="364"/>
    </location>
</feature>
<feature type="compositionally biased region" description="Polar residues" evidence="1">
    <location>
        <begin position="401"/>
        <end position="411"/>
    </location>
</feature>
<reference evidence="2 3" key="1">
    <citation type="submission" date="2013-03" db="EMBL/GenBank/DDBJ databases">
        <title>The Genome Sequence of Phialophora europaea CBS 101466.</title>
        <authorList>
            <consortium name="The Broad Institute Genomics Platform"/>
            <person name="Cuomo C."/>
            <person name="de Hoog S."/>
            <person name="Gorbushina A."/>
            <person name="Walker B."/>
            <person name="Young S.K."/>
            <person name="Zeng Q."/>
            <person name="Gargeya S."/>
            <person name="Fitzgerald M."/>
            <person name="Haas B."/>
            <person name="Abouelleil A."/>
            <person name="Allen A.W."/>
            <person name="Alvarado L."/>
            <person name="Arachchi H.M."/>
            <person name="Berlin A.M."/>
            <person name="Chapman S.B."/>
            <person name="Gainer-Dewar J."/>
            <person name="Goldberg J."/>
            <person name="Griggs A."/>
            <person name="Gujja S."/>
            <person name="Hansen M."/>
            <person name="Howarth C."/>
            <person name="Imamovic A."/>
            <person name="Ireland A."/>
            <person name="Larimer J."/>
            <person name="McCowan C."/>
            <person name="Murphy C."/>
            <person name="Pearson M."/>
            <person name="Poon T.W."/>
            <person name="Priest M."/>
            <person name="Roberts A."/>
            <person name="Saif S."/>
            <person name="Shea T."/>
            <person name="Sisk P."/>
            <person name="Sykes S."/>
            <person name="Wortman J."/>
            <person name="Nusbaum C."/>
            <person name="Birren B."/>
        </authorList>
    </citation>
    <scope>NUCLEOTIDE SEQUENCE [LARGE SCALE GENOMIC DNA]</scope>
    <source>
        <strain evidence="2 3">CBS 101466</strain>
    </source>
</reference>
<dbReference type="Proteomes" id="UP000030752">
    <property type="component" value="Unassembled WGS sequence"/>
</dbReference>
<evidence type="ECO:0000313" key="3">
    <source>
        <dbReference type="Proteomes" id="UP000030752"/>
    </source>
</evidence>
<dbReference type="HOGENOM" id="CLU_562617_0_0_1"/>
<name>W2S2D4_CYPE1</name>
<evidence type="ECO:0000256" key="1">
    <source>
        <dbReference type="SAM" id="MobiDB-lite"/>
    </source>
</evidence>
<protein>
    <submittedName>
        <fullName evidence="2">Uncharacterized protein</fullName>
    </submittedName>
</protein>
<keyword evidence="3" id="KW-1185">Reference proteome</keyword>
<feature type="compositionally biased region" description="Low complexity" evidence="1">
    <location>
        <begin position="64"/>
        <end position="73"/>
    </location>
</feature>
<dbReference type="EMBL" id="KB822718">
    <property type="protein sequence ID" value="ETN42861.1"/>
    <property type="molecule type" value="Genomic_DNA"/>
</dbReference>
<evidence type="ECO:0000313" key="2">
    <source>
        <dbReference type="EMBL" id="ETN42861.1"/>
    </source>
</evidence>
<proteinExistence type="predicted"/>
<sequence>MWQTAASYATLIVVGSAVYCYYNPAAVKKLFPQPAPPTTQEARPQSKRVKQKRVSNLSGDDKAATTATSSTDTPVSKKRKIISAPVGQQISAKTVDDNKVALPRVEDDGMSNADFAAQLRQAQTGTQLEKKDQQAPSKKERRAAQAAPKTAEGFESPSLSADTSSTGGRDADDDMSPNATPPSSVSRAGDISDMLESGPAKPNTIRLTSTESAQQKKPTPKQFETVLTKKQRQRRQQQEENRLLKEESDKQHEAKKQQQMRTARMAGGTSNQTKASNFTANAWQPKATENQAPVSQPSGGALLDTFDHEENKQSVSTKPISDITNRQGANVEDAKEEMGEKKTAALAASQREGNAKSQQDTWADQLNADEQDKWAQKLMEDEWTDVSSKKAKKKNRKDNQQDTSSEASQPLTAKGPSVKALNGSQANDSTKPQNRNRFEAVSGDDVWEA</sequence>
<feature type="compositionally biased region" description="Polar residues" evidence="1">
    <location>
        <begin position="313"/>
        <end position="328"/>
    </location>
</feature>
<feature type="region of interest" description="Disordered" evidence="1">
    <location>
        <begin position="121"/>
        <end position="449"/>
    </location>
</feature>
<accession>W2S2D4</accession>
<feature type="region of interest" description="Disordered" evidence="1">
    <location>
        <begin position="33"/>
        <end position="84"/>
    </location>
</feature>
<feature type="compositionally biased region" description="Polar residues" evidence="1">
    <location>
        <begin position="268"/>
        <end position="298"/>
    </location>
</feature>
<feature type="compositionally biased region" description="Polar residues" evidence="1">
    <location>
        <begin position="157"/>
        <end position="167"/>
    </location>
</feature>
<feature type="compositionally biased region" description="Polar residues" evidence="1">
    <location>
        <begin position="422"/>
        <end position="435"/>
    </location>
</feature>
<dbReference type="AlphaFoldDB" id="W2S2D4"/>
<dbReference type="GeneID" id="19969358"/>
<organism evidence="2 3">
    <name type="scientific">Cyphellophora europaea (strain CBS 101466)</name>
    <name type="common">Phialophora europaea</name>
    <dbReference type="NCBI Taxonomy" id="1220924"/>
    <lineage>
        <taxon>Eukaryota</taxon>
        <taxon>Fungi</taxon>
        <taxon>Dikarya</taxon>
        <taxon>Ascomycota</taxon>
        <taxon>Pezizomycotina</taxon>
        <taxon>Eurotiomycetes</taxon>
        <taxon>Chaetothyriomycetidae</taxon>
        <taxon>Chaetothyriales</taxon>
        <taxon>Cyphellophoraceae</taxon>
        <taxon>Cyphellophora</taxon>
    </lineage>
</organism>
<feature type="compositionally biased region" description="Polar residues" evidence="1">
    <location>
        <begin position="205"/>
        <end position="217"/>
    </location>
</feature>
<dbReference type="OrthoDB" id="4150271at2759"/>
<gene>
    <name evidence="2" type="ORF">HMPREF1541_02019</name>
</gene>